<organism evidence="2 3">
    <name type="scientific">Rhynocoris fuscipes</name>
    <dbReference type="NCBI Taxonomy" id="488301"/>
    <lineage>
        <taxon>Eukaryota</taxon>
        <taxon>Metazoa</taxon>
        <taxon>Ecdysozoa</taxon>
        <taxon>Arthropoda</taxon>
        <taxon>Hexapoda</taxon>
        <taxon>Insecta</taxon>
        <taxon>Pterygota</taxon>
        <taxon>Neoptera</taxon>
        <taxon>Paraneoptera</taxon>
        <taxon>Hemiptera</taxon>
        <taxon>Heteroptera</taxon>
        <taxon>Panheteroptera</taxon>
        <taxon>Cimicomorpha</taxon>
        <taxon>Reduviidae</taxon>
        <taxon>Harpactorinae</taxon>
        <taxon>Harpactorini</taxon>
        <taxon>Rhynocoris</taxon>
    </lineage>
</organism>
<keyword evidence="1" id="KW-0472">Membrane</keyword>
<dbReference type="Proteomes" id="UP001461498">
    <property type="component" value="Unassembled WGS sequence"/>
</dbReference>
<dbReference type="AlphaFoldDB" id="A0AAW1D9U4"/>
<dbReference type="EMBL" id="JAPXFL010000004">
    <property type="protein sequence ID" value="KAK9507461.1"/>
    <property type="molecule type" value="Genomic_DNA"/>
</dbReference>
<evidence type="ECO:0000256" key="1">
    <source>
        <dbReference type="SAM" id="Phobius"/>
    </source>
</evidence>
<comment type="caution">
    <text evidence="2">The sequence shown here is derived from an EMBL/GenBank/DDBJ whole genome shotgun (WGS) entry which is preliminary data.</text>
</comment>
<name>A0AAW1D9U4_9HEMI</name>
<accession>A0AAW1D9U4</accession>
<feature type="transmembrane region" description="Helical" evidence="1">
    <location>
        <begin position="40"/>
        <end position="56"/>
    </location>
</feature>
<keyword evidence="1" id="KW-0812">Transmembrane</keyword>
<reference evidence="2 3" key="1">
    <citation type="submission" date="2022-12" db="EMBL/GenBank/DDBJ databases">
        <title>Chromosome-level genome assembly of true bugs.</title>
        <authorList>
            <person name="Ma L."/>
            <person name="Li H."/>
        </authorList>
    </citation>
    <scope>NUCLEOTIDE SEQUENCE [LARGE SCALE GENOMIC DNA]</scope>
    <source>
        <strain evidence="2">Lab_2022b</strain>
    </source>
</reference>
<keyword evidence="1" id="KW-1133">Transmembrane helix</keyword>
<dbReference type="Gene3D" id="1.20.1070.10">
    <property type="entry name" value="Rhodopsin 7-helix transmembrane proteins"/>
    <property type="match status" value="1"/>
</dbReference>
<gene>
    <name evidence="2" type="ORF">O3M35_007313</name>
</gene>
<evidence type="ECO:0000313" key="3">
    <source>
        <dbReference type="Proteomes" id="UP001461498"/>
    </source>
</evidence>
<evidence type="ECO:0000313" key="2">
    <source>
        <dbReference type="EMBL" id="KAK9507461.1"/>
    </source>
</evidence>
<sequence>MIPLAVLLYTYTSIAIVVWGKSTPGEAETSRDMRMARSKRKVSTAFYLFTFIVFLFI</sequence>
<keyword evidence="3" id="KW-1185">Reference proteome</keyword>
<protein>
    <submittedName>
        <fullName evidence="2">Uncharacterized protein</fullName>
    </submittedName>
</protein>
<proteinExistence type="predicted"/>